<proteinExistence type="predicted"/>
<dbReference type="AlphaFoldDB" id="A0A182IRM5"/>
<dbReference type="PANTHER" id="PTHR24346:SF82">
    <property type="entry name" value="KP78A-RELATED"/>
    <property type="match status" value="1"/>
</dbReference>
<evidence type="ECO:0000256" key="5">
    <source>
        <dbReference type="ARBA" id="ARBA00022840"/>
    </source>
</evidence>
<dbReference type="GO" id="GO:0035556">
    <property type="term" value="P:intracellular signal transduction"/>
    <property type="evidence" value="ECO:0007669"/>
    <property type="project" value="TreeGrafter"/>
</dbReference>
<keyword evidence="1" id="KW-0723">Serine/threonine-protein kinase</keyword>
<evidence type="ECO:0000259" key="6">
    <source>
        <dbReference type="PROSITE" id="PS50011"/>
    </source>
</evidence>
<dbReference type="InterPro" id="IPR008271">
    <property type="entry name" value="Ser/Thr_kinase_AS"/>
</dbReference>
<dbReference type="EnsemblMetazoa" id="AATE004172-RA">
    <property type="protein sequence ID" value="AATE004172-PA.1"/>
    <property type="gene ID" value="AATE004172"/>
</dbReference>
<dbReference type="Pfam" id="PF00069">
    <property type="entry name" value="Pkinase"/>
    <property type="match status" value="1"/>
</dbReference>
<evidence type="ECO:0000256" key="3">
    <source>
        <dbReference type="ARBA" id="ARBA00022741"/>
    </source>
</evidence>
<evidence type="ECO:0000256" key="2">
    <source>
        <dbReference type="ARBA" id="ARBA00022679"/>
    </source>
</evidence>
<accession>A0A182IRM5</accession>
<name>A0A182IRM5_ANOAO</name>
<dbReference type="VEuPathDB" id="VectorBase:AATE004172"/>
<dbReference type="GO" id="GO:0005737">
    <property type="term" value="C:cytoplasm"/>
    <property type="evidence" value="ECO:0007669"/>
    <property type="project" value="TreeGrafter"/>
</dbReference>
<dbReference type="InterPro" id="IPR011009">
    <property type="entry name" value="Kinase-like_dom_sf"/>
</dbReference>
<dbReference type="SUPFAM" id="SSF56112">
    <property type="entry name" value="Protein kinase-like (PK-like)"/>
    <property type="match status" value="1"/>
</dbReference>
<reference evidence="7" key="1">
    <citation type="submission" date="2022-08" db="UniProtKB">
        <authorList>
            <consortium name="EnsemblMetazoa"/>
        </authorList>
    </citation>
    <scope>IDENTIFICATION</scope>
    <source>
        <strain evidence="7">EBRO</strain>
    </source>
</reference>
<keyword evidence="4" id="KW-0418">Kinase</keyword>
<sequence>MGDLLSFVIEHGPLGEPQSRIWCRQLALAVQYLHESGVAHRDVKCENILLSANFNVKLADFGFARYVTQKNRQVQMSTTFCGSFDYSAPELLKGKPYNPKASDIWALGVVLYMMLNKSIPFKGKTRQVYEQQMMRAWKFRSQPFKSSPIPQSSSRFVLLDGLFNLQPETKCSLIGYDRIRSLSSATRQALRTPVVRRTDIALPRVAFTVASLVQKVKGLIRELNATE</sequence>
<evidence type="ECO:0000256" key="1">
    <source>
        <dbReference type="ARBA" id="ARBA00022527"/>
    </source>
</evidence>
<organism evidence="7">
    <name type="scientific">Anopheles atroparvus</name>
    <name type="common">European mosquito</name>
    <dbReference type="NCBI Taxonomy" id="41427"/>
    <lineage>
        <taxon>Eukaryota</taxon>
        <taxon>Metazoa</taxon>
        <taxon>Ecdysozoa</taxon>
        <taxon>Arthropoda</taxon>
        <taxon>Hexapoda</taxon>
        <taxon>Insecta</taxon>
        <taxon>Pterygota</taxon>
        <taxon>Neoptera</taxon>
        <taxon>Endopterygota</taxon>
        <taxon>Diptera</taxon>
        <taxon>Nematocera</taxon>
        <taxon>Culicoidea</taxon>
        <taxon>Culicidae</taxon>
        <taxon>Anophelinae</taxon>
        <taxon>Anopheles</taxon>
    </lineage>
</organism>
<dbReference type="PROSITE" id="PS50011">
    <property type="entry name" value="PROTEIN_KINASE_DOM"/>
    <property type="match status" value="1"/>
</dbReference>
<dbReference type="PANTHER" id="PTHR24346">
    <property type="entry name" value="MAP/MICROTUBULE AFFINITY-REGULATING KINASE"/>
    <property type="match status" value="1"/>
</dbReference>
<feature type="domain" description="Protein kinase" evidence="6">
    <location>
        <begin position="1"/>
        <end position="227"/>
    </location>
</feature>
<keyword evidence="3" id="KW-0547">Nucleotide-binding</keyword>
<dbReference type="PROSITE" id="PS00108">
    <property type="entry name" value="PROTEIN_KINASE_ST"/>
    <property type="match status" value="1"/>
</dbReference>
<dbReference type="Gene3D" id="1.10.510.10">
    <property type="entry name" value="Transferase(Phosphotransferase) domain 1"/>
    <property type="match status" value="1"/>
</dbReference>
<dbReference type="STRING" id="41427.A0A182IRM5"/>
<dbReference type="GO" id="GO:0005524">
    <property type="term" value="F:ATP binding"/>
    <property type="evidence" value="ECO:0007669"/>
    <property type="project" value="UniProtKB-KW"/>
</dbReference>
<dbReference type="GO" id="GO:0000226">
    <property type="term" value="P:microtubule cytoskeleton organization"/>
    <property type="evidence" value="ECO:0007669"/>
    <property type="project" value="TreeGrafter"/>
</dbReference>
<evidence type="ECO:0000256" key="4">
    <source>
        <dbReference type="ARBA" id="ARBA00022777"/>
    </source>
</evidence>
<keyword evidence="5" id="KW-0067">ATP-binding</keyword>
<dbReference type="SMART" id="SM00220">
    <property type="entry name" value="S_TKc"/>
    <property type="match status" value="1"/>
</dbReference>
<dbReference type="InterPro" id="IPR000719">
    <property type="entry name" value="Prot_kinase_dom"/>
</dbReference>
<keyword evidence="2" id="KW-0808">Transferase</keyword>
<protein>
    <recommendedName>
        <fullName evidence="6">Protein kinase domain-containing protein</fullName>
    </recommendedName>
</protein>
<evidence type="ECO:0000313" key="7">
    <source>
        <dbReference type="EnsemblMetazoa" id="AATE004172-PA.1"/>
    </source>
</evidence>
<dbReference type="GO" id="GO:0050321">
    <property type="term" value="F:tau-protein kinase activity"/>
    <property type="evidence" value="ECO:0007669"/>
    <property type="project" value="TreeGrafter"/>
</dbReference>